<dbReference type="Gene3D" id="1.10.287.130">
    <property type="match status" value="1"/>
</dbReference>
<dbReference type="InterPro" id="IPR003661">
    <property type="entry name" value="HisK_dim/P_dom"/>
</dbReference>
<dbReference type="GO" id="GO:0000155">
    <property type="term" value="F:phosphorelay sensor kinase activity"/>
    <property type="evidence" value="ECO:0007669"/>
    <property type="project" value="InterPro"/>
</dbReference>
<dbReference type="CDD" id="cd00082">
    <property type="entry name" value="HisKA"/>
    <property type="match status" value="1"/>
</dbReference>
<dbReference type="InterPro" id="IPR036890">
    <property type="entry name" value="HATPase_C_sf"/>
</dbReference>
<feature type="transmembrane region" description="Helical" evidence="12">
    <location>
        <begin position="63"/>
        <end position="88"/>
    </location>
</feature>
<dbReference type="Pfam" id="PF00512">
    <property type="entry name" value="HisKA"/>
    <property type="match status" value="1"/>
</dbReference>
<evidence type="ECO:0000256" key="9">
    <source>
        <dbReference type="ARBA" id="ARBA00022840"/>
    </source>
</evidence>
<keyword evidence="4" id="KW-1003">Cell membrane</keyword>
<evidence type="ECO:0000256" key="11">
    <source>
        <dbReference type="ARBA" id="ARBA00023136"/>
    </source>
</evidence>
<dbReference type="SUPFAM" id="SSF55874">
    <property type="entry name" value="ATPase domain of HSP90 chaperone/DNA topoisomerase II/histidine kinase"/>
    <property type="match status" value="1"/>
</dbReference>
<dbReference type="Pfam" id="PF16927">
    <property type="entry name" value="HisKA_7TM"/>
    <property type="match status" value="1"/>
</dbReference>
<evidence type="ECO:0000259" key="13">
    <source>
        <dbReference type="PROSITE" id="PS50109"/>
    </source>
</evidence>
<dbReference type="AlphaFoldDB" id="A0A1G2MIM7"/>
<keyword evidence="9" id="KW-0067">ATP-binding</keyword>
<dbReference type="InterPro" id="IPR031621">
    <property type="entry name" value="HisKA_7TM"/>
</dbReference>
<evidence type="ECO:0000256" key="8">
    <source>
        <dbReference type="ARBA" id="ARBA00022777"/>
    </source>
</evidence>
<reference evidence="14 15" key="1">
    <citation type="journal article" date="2016" name="Nat. Commun.">
        <title>Thousands of microbial genomes shed light on interconnected biogeochemical processes in an aquifer system.</title>
        <authorList>
            <person name="Anantharaman K."/>
            <person name="Brown C.T."/>
            <person name="Hug L.A."/>
            <person name="Sharon I."/>
            <person name="Castelle C.J."/>
            <person name="Probst A.J."/>
            <person name="Thomas B.C."/>
            <person name="Singh A."/>
            <person name="Wilkins M.J."/>
            <person name="Karaoz U."/>
            <person name="Brodie E.L."/>
            <person name="Williams K.H."/>
            <person name="Hubbard S.S."/>
            <person name="Banfield J.F."/>
        </authorList>
    </citation>
    <scope>NUCLEOTIDE SEQUENCE [LARGE SCALE GENOMIC DNA]</scope>
</reference>
<evidence type="ECO:0000256" key="2">
    <source>
        <dbReference type="ARBA" id="ARBA00004236"/>
    </source>
</evidence>
<dbReference type="PANTHER" id="PTHR43047">
    <property type="entry name" value="TWO-COMPONENT HISTIDINE PROTEIN KINASE"/>
    <property type="match status" value="1"/>
</dbReference>
<dbReference type="PANTHER" id="PTHR43047:SF72">
    <property type="entry name" value="OSMOSENSING HISTIDINE PROTEIN KINASE SLN1"/>
    <property type="match status" value="1"/>
</dbReference>
<dbReference type="PRINTS" id="PR00344">
    <property type="entry name" value="BCTRLSENSOR"/>
</dbReference>
<feature type="domain" description="Histidine kinase" evidence="13">
    <location>
        <begin position="315"/>
        <end position="532"/>
    </location>
</feature>
<evidence type="ECO:0000256" key="6">
    <source>
        <dbReference type="ARBA" id="ARBA00022679"/>
    </source>
</evidence>
<accession>A0A1G2MIM7</accession>
<evidence type="ECO:0000256" key="3">
    <source>
        <dbReference type="ARBA" id="ARBA00012438"/>
    </source>
</evidence>
<dbReference type="GO" id="GO:0005524">
    <property type="term" value="F:ATP binding"/>
    <property type="evidence" value="ECO:0007669"/>
    <property type="project" value="UniProtKB-KW"/>
</dbReference>
<proteinExistence type="predicted"/>
<name>A0A1G2MIM7_9BACT</name>
<feature type="transmembrane region" description="Helical" evidence="12">
    <location>
        <begin position="6"/>
        <end position="25"/>
    </location>
</feature>
<evidence type="ECO:0000256" key="1">
    <source>
        <dbReference type="ARBA" id="ARBA00000085"/>
    </source>
</evidence>
<dbReference type="FunFam" id="3.30.565.10:FF:000023">
    <property type="entry name" value="PAS domain-containing sensor histidine kinase"/>
    <property type="match status" value="1"/>
</dbReference>
<evidence type="ECO:0000313" key="14">
    <source>
        <dbReference type="EMBL" id="OHA23736.1"/>
    </source>
</evidence>
<dbReference type="InterPro" id="IPR036097">
    <property type="entry name" value="HisK_dim/P_sf"/>
</dbReference>
<comment type="catalytic activity">
    <reaction evidence="1">
        <text>ATP + protein L-histidine = ADP + protein N-phospho-L-histidine.</text>
        <dbReference type="EC" id="2.7.13.3"/>
    </reaction>
</comment>
<dbReference type="InterPro" id="IPR004358">
    <property type="entry name" value="Sig_transdc_His_kin-like_C"/>
</dbReference>
<feature type="transmembrane region" description="Helical" evidence="12">
    <location>
        <begin position="37"/>
        <end position="57"/>
    </location>
</feature>
<sequence length="532" mass="59685">MLTFFKFSFFFGGIVPLFLGLYIFLNNRKDVTSRSYFGLSLGCTVWALGFFLLISATEYKSAYFFRTIMDIGAIILPSFWIHFVYSVLNLKLDKSREIILWYFLGIVLVAVNIFDYFSPGLFISGLSAKGVFEFYPVAGIGYYFFVLVYLMIIPRSMWYLFRGYRKYDGIKSQQIKYFGVASLIGFGGGATAFFYTFNIMIAPYGVVLFALYPIIIAYGITRHQLFNIKVVVTEIFVAALSIFVLTRTILADTGKEMIINGTLFLAVTVTGYYLIRSSLKEIAQREKIEKLASDLTAANTKLQGLDQLKSEFVSLASHQLRGPLTAIKGYTSEIIEGDFGEVPKHLFQPLHTILKSCQSLVTIVEDFLNVSRMEQGKMTYDRTFFDMADLIEEVVRENQPNFDRKKLKVYVMASQGSNVEADRGKIKQIVGNLIDNSIKYTPAGEVHVGVARNADKIVFSVKDTGVGIRRETMPKLFQKFSRAEDASKANILGTGLGLYIASQMIKAHGGRIWAESAGEGKGSAFFVELLAA</sequence>
<dbReference type="STRING" id="1802306.A3C72_02400"/>
<evidence type="ECO:0000256" key="7">
    <source>
        <dbReference type="ARBA" id="ARBA00022741"/>
    </source>
</evidence>
<feature type="transmembrane region" description="Helical" evidence="12">
    <location>
        <begin position="257"/>
        <end position="275"/>
    </location>
</feature>
<keyword evidence="8" id="KW-0418">Kinase</keyword>
<dbReference type="Gene3D" id="3.30.565.10">
    <property type="entry name" value="Histidine kinase-like ATPase, C-terminal domain"/>
    <property type="match status" value="1"/>
</dbReference>
<comment type="subcellular location">
    <subcellularLocation>
        <location evidence="2">Cell membrane</location>
    </subcellularLocation>
</comment>
<keyword evidence="5" id="KW-0597">Phosphoprotein</keyword>
<keyword evidence="12" id="KW-1133">Transmembrane helix</keyword>
<protein>
    <recommendedName>
        <fullName evidence="3">histidine kinase</fullName>
        <ecNumber evidence="3">2.7.13.3</ecNumber>
    </recommendedName>
</protein>
<evidence type="ECO:0000256" key="10">
    <source>
        <dbReference type="ARBA" id="ARBA00023012"/>
    </source>
</evidence>
<keyword evidence="12" id="KW-0812">Transmembrane</keyword>
<evidence type="ECO:0000256" key="5">
    <source>
        <dbReference type="ARBA" id="ARBA00022553"/>
    </source>
</evidence>
<dbReference type="SMART" id="SM00388">
    <property type="entry name" value="HisKA"/>
    <property type="match status" value="1"/>
</dbReference>
<dbReference type="EC" id="2.7.13.3" evidence="3"/>
<dbReference type="InterPro" id="IPR003594">
    <property type="entry name" value="HATPase_dom"/>
</dbReference>
<keyword evidence="7" id="KW-0547">Nucleotide-binding</keyword>
<dbReference type="Proteomes" id="UP000177130">
    <property type="component" value="Unassembled WGS sequence"/>
</dbReference>
<keyword evidence="10" id="KW-0902">Two-component regulatory system</keyword>
<dbReference type="GO" id="GO:0009927">
    <property type="term" value="F:histidine phosphotransfer kinase activity"/>
    <property type="evidence" value="ECO:0007669"/>
    <property type="project" value="TreeGrafter"/>
</dbReference>
<evidence type="ECO:0000256" key="4">
    <source>
        <dbReference type="ARBA" id="ARBA00022475"/>
    </source>
</evidence>
<dbReference type="SUPFAM" id="SSF47384">
    <property type="entry name" value="Homodimeric domain of signal transducing histidine kinase"/>
    <property type="match status" value="1"/>
</dbReference>
<evidence type="ECO:0000256" key="12">
    <source>
        <dbReference type="SAM" id="Phobius"/>
    </source>
</evidence>
<keyword evidence="6" id="KW-0808">Transferase</keyword>
<dbReference type="SMART" id="SM00387">
    <property type="entry name" value="HATPase_c"/>
    <property type="match status" value="1"/>
</dbReference>
<feature type="transmembrane region" description="Helical" evidence="12">
    <location>
        <begin position="201"/>
        <end position="220"/>
    </location>
</feature>
<dbReference type="PROSITE" id="PS50109">
    <property type="entry name" value="HIS_KIN"/>
    <property type="match status" value="1"/>
</dbReference>
<dbReference type="EMBL" id="MHRK01000027">
    <property type="protein sequence ID" value="OHA23736.1"/>
    <property type="molecule type" value="Genomic_DNA"/>
</dbReference>
<dbReference type="GO" id="GO:0005886">
    <property type="term" value="C:plasma membrane"/>
    <property type="evidence" value="ECO:0007669"/>
    <property type="project" value="UniProtKB-SubCell"/>
</dbReference>
<dbReference type="InterPro" id="IPR005467">
    <property type="entry name" value="His_kinase_dom"/>
</dbReference>
<feature type="transmembrane region" description="Helical" evidence="12">
    <location>
        <begin position="175"/>
        <end position="195"/>
    </location>
</feature>
<dbReference type="Pfam" id="PF02518">
    <property type="entry name" value="HATPase_c"/>
    <property type="match status" value="1"/>
</dbReference>
<keyword evidence="11 12" id="KW-0472">Membrane</keyword>
<feature type="transmembrane region" description="Helical" evidence="12">
    <location>
        <begin position="134"/>
        <end position="154"/>
    </location>
</feature>
<feature type="transmembrane region" description="Helical" evidence="12">
    <location>
        <begin position="100"/>
        <end position="122"/>
    </location>
</feature>
<gene>
    <name evidence="14" type="ORF">A3C72_02400</name>
</gene>
<feature type="transmembrane region" description="Helical" evidence="12">
    <location>
        <begin position="232"/>
        <end position="251"/>
    </location>
</feature>
<comment type="caution">
    <text evidence="14">The sequence shown here is derived from an EMBL/GenBank/DDBJ whole genome shotgun (WGS) entry which is preliminary data.</text>
</comment>
<organism evidence="14 15">
    <name type="scientific">Candidatus Taylorbacteria bacterium RIFCSPHIGHO2_02_FULL_43_32b</name>
    <dbReference type="NCBI Taxonomy" id="1802306"/>
    <lineage>
        <taxon>Bacteria</taxon>
        <taxon>Candidatus Tayloriibacteriota</taxon>
    </lineage>
</organism>
<evidence type="ECO:0000313" key="15">
    <source>
        <dbReference type="Proteomes" id="UP000177130"/>
    </source>
</evidence>